<organism evidence="7 8">
    <name type="scientific">Eumeta variegata</name>
    <name type="common">Bagworm moth</name>
    <name type="synonym">Eumeta japonica</name>
    <dbReference type="NCBI Taxonomy" id="151549"/>
    <lineage>
        <taxon>Eukaryota</taxon>
        <taxon>Metazoa</taxon>
        <taxon>Ecdysozoa</taxon>
        <taxon>Arthropoda</taxon>
        <taxon>Hexapoda</taxon>
        <taxon>Insecta</taxon>
        <taxon>Pterygota</taxon>
        <taxon>Neoptera</taxon>
        <taxon>Endopterygota</taxon>
        <taxon>Lepidoptera</taxon>
        <taxon>Glossata</taxon>
        <taxon>Ditrysia</taxon>
        <taxon>Tineoidea</taxon>
        <taxon>Psychidae</taxon>
        <taxon>Oiketicinae</taxon>
        <taxon>Eumeta</taxon>
    </lineage>
</organism>
<protein>
    <submittedName>
        <fullName evidence="7">Arylphorin subunit alpha</fullName>
    </submittedName>
</protein>
<feature type="domain" description="Hemocyanin N-terminal" evidence="5">
    <location>
        <begin position="34"/>
        <end position="156"/>
    </location>
</feature>
<proteinExistence type="inferred from homology"/>
<dbReference type="Pfam" id="PF03722">
    <property type="entry name" value="Hemocyanin_N"/>
    <property type="match status" value="1"/>
</dbReference>
<dbReference type="OrthoDB" id="6371642at2759"/>
<dbReference type="SUPFAM" id="SSF48056">
    <property type="entry name" value="Di-copper centre-containing domain"/>
    <property type="match status" value="1"/>
</dbReference>
<keyword evidence="1" id="KW-0758">Storage protein</keyword>
<evidence type="ECO:0000313" key="8">
    <source>
        <dbReference type="Proteomes" id="UP000299102"/>
    </source>
</evidence>
<dbReference type="Pfam" id="PF03723">
    <property type="entry name" value="Hemocyanin_C"/>
    <property type="match status" value="1"/>
</dbReference>
<dbReference type="STRING" id="151549.A0A4C1V0R0"/>
<dbReference type="InterPro" id="IPR008922">
    <property type="entry name" value="Di-copper_centre_dom_sf"/>
</dbReference>
<name>A0A4C1V0R0_EUMVA</name>
<evidence type="ECO:0000259" key="4">
    <source>
        <dbReference type="Pfam" id="PF00372"/>
    </source>
</evidence>
<keyword evidence="8" id="KW-1185">Reference proteome</keyword>
<dbReference type="PROSITE" id="PS00209">
    <property type="entry name" value="HEMOCYANIN_1"/>
    <property type="match status" value="1"/>
</dbReference>
<evidence type="ECO:0000259" key="5">
    <source>
        <dbReference type="Pfam" id="PF03722"/>
    </source>
</evidence>
<reference evidence="7 8" key="1">
    <citation type="journal article" date="2019" name="Commun. Biol.">
        <title>The bagworm genome reveals a unique fibroin gene that provides high tensile strength.</title>
        <authorList>
            <person name="Kono N."/>
            <person name="Nakamura H."/>
            <person name="Ohtoshi R."/>
            <person name="Tomita M."/>
            <person name="Numata K."/>
            <person name="Arakawa K."/>
        </authorList>
    </citation>
    <scope>NUCLEOTIDE SEQUENCE [LARGE SCALE GENOMIC DNA]</scope>
</reference>
<evidence type="ECO:0000256" key="2">
    <source>
        <dbReference type="ARBA" id="ARBA00038082"/>
    </source>
</evidence>
<dbReference type="PRINTS" id="PR00187">
    <property type="entry name" value="HAEMOCYANIN"/>
</dbReference>
<feature type="domain" description="Hemocyanin C-terminal" evidence="6">
    <location>
        <begin position="450"/>
        <end position="681"/>
    </location>
</feature>
<dbReference type="InterPro" id="IPR014756">
    <property type="entry name" value="Ig_E-set"/>
</dbReference>
<dbReference type="SUPFAM" id="SSF48050">
    <property type="entry name" value="Hemocyanin, N-terminal domain"/>
    <property type="match status" value="1"/>
</dbReference>
<dbReference type="AlphaFoldDB" id="A0A4C1V0R0"/>
<sequence length="705" mass="82859">MKTVLLLAGLVALVAGGGLPPAVEVETKPVDQDFVVHQKKVFSLLHHIHQIDPDSEYYKIGHEYDIEANIGDYTNKKAVEEFLLYYKHYGFLPKGLIFSVFYENMREQAVALYHMFHYAKDFETFYKTAAWARVHMNEGMFVYSFSIAIIHRTDTSGLVLPAPYEIYPYFFVNSEVIQKLYVVKMKEGKLDPKLAPFYGIHVDGNVYTVYANYSGYDTWYNSEHKLSYFTEDIGLNTYYYYFHKSLPFWMKGDEFGWLKQRRGEIFYYFHQQLLARYYMERLTNGMGEIPEFSWNLPIKTGYYPSMSYLAGQPFTQRNDYFFLERPEYTEALQIIQNYESQFLEYVHEGQFKGYGDVHIDLKKADAINFVGNYWQSNPDAFNGEVPKHYNQYYEVIARVLLGGNPRPIDNQYVGLAALEKFQTSLRDPVFWQLYKRILFYFLHYKQYLEPYTQKELGFTGVKVNSLKVDKLVTFYDHFDFDATNAVYYKPEDLKQVPYAFRVRQPRLNHKAFDVKISVKSDVATEAVFKVFLAPKYDGNGNPISFEHNYMNFFELDGFVQKLVVGENDIVRNSKQFFVFKEDSIPSYEVNKMLDAGKVPKGMSEIFYDLPNRLMLPKGTKGGFPFQIFVIAYPYVPLETDNKFAKEFYLDNKPLGYPFDRPVSDFFYLQPNMYVEDVFVYHDGEDKANYYNIPGYTMHDNAVPKH</sequence>
<dbReference type="GO" id="GO:0005615">
    <property type="term" value="C:extracellular space"/>
    <property type="evidence" value="ECO:0007669"/>
    <property type="project" value="UniProtKB-ARBA"/>
</dbReference>
<feature type="chain" id="PRO_5020021478" evidence="3">
    <location>
        <begin position="17"/>
        <end position="705"/>
    </location>
</feature>
<evidence type="ECO:0000313" key="7">
    <source>
        <dbReference type="EMBL" id="GBP31837.1"/>
    </source>
</evidence>
<dbReference type="InterPro" id="IPR037020">
    <property type="entry name" value="Hemocyanin_C_sf"/>
</dbReference>
<gene>
    <name evidence="7" type="ORF">EVAR_16611_1</name>
</gene>
<dbReference type="Gene3D" id="1.10.1280.10">
    <property type="entry name" value="Di-copper center containing domain from catechol oxidase"/>
    <property type="match status" value="1"/>
</dbReference>
<dbReference type="InterPro" id="IPR005204">
    <property type="entry name" value="Hemocyanin_N"/>
</dbReference>
<evidence type="ECO:0000256" key="3">
    <source>
        <dbReference type="SAM" id="SignalP"/>
    </source>
</evidence>
<dbReference type="Pfam" id="PF00372">
    <property type="entry name" value="Hemocyanin_M"/>
    <property type="match status" value="1"/>
</dbReference>
<dbReference type="EMBL" id="BGZK01000252">
    <property type="protein sequence ID" value="GBP31837.1"/>
    <property type="molecule type" value="Genomic_DNA"/>
</dbReference>
<comment type="caution">
    <text evidence="7">The sequence shown here is derived from an EMBL/GenBank/DDBJ whole genome shotgun (WGS) entry which is preliminary data.</text>
</comment>
<dbReference type="PANTHER" id="PTHR11511">
    <property type="entry name" value="LARVAL STORAGE PROTEIN/PHENOLOXIDASE"/>
    <property type="match status" value="1"/>
</dbReference>
<dbReference type="Gene3D" id="1.20.1370.10">
    <property type="entry name" value="Hemocyanin, N-terminal domain"/>
    <property type="match status" value="1"/>
</dbReference>
<evidence type="ECO:0000256" key="1">
    <source>
        <dbReference type="ARBA" id="ARBA00022761"/>
    </source>
</evidence>
<dbReference type="InterPro" id="IPR005203">
    <property type="entry name" value="Hemocyanin_C"/>
</dbReference>
<accession>A0A4C1V0R0</accession>
<feature type="domain" description="Hemocyanin middle" evidence="4">
    <location>
        <begin position="162"/>
        <end position="441"/>
    </location>
</feature>
<dbReference type="InterPro" id="IPR013788">
    <property type="entry name" value="Hemocyanin/hexamerin"/>
</dbReference>
<dbReference type="InterPro" id="IPR000896">
    <property type="entry name" value="Hemocyanin/hexamerin_mid_dom"/>
</dbReference>
<dbReference type="Proteomes" id="UP000299102">
    <property type="component" value="Unassembled WGS sequence"/>
</dbReference>
<keyword evidence="3" id="KW-0732">Signal</keyword>
<comment type="similarity">
    <text evidence="2">Belongs to the hemocyanin family.</text>
</comment>
<dbReference type="SUPFAM" id="SSF81296">
    <property type="entry name" value="E set domains"/>
    <property type="match status" value="1"/>
</dbReference>
<evidence type="ECO:0000259" key="6">
    <source>
        <dbReference type="Pfam" id="PF03723"/>
    </source>
</evidence>
<dbReference type="PROSITE" id="PS00210">
    <property type="entry name" value="HEMOCYANIN_2"/>
    <property type="match status" value="1"/>
</dbReference>
<dbReference type="GO" id="GO:0045735">
    <property type="term" value="F:nutrient reservoir activity"/>
    <property type="evidence" value="ECO:0007669"/>
    <property type="project" value="UniProtKB-KW"/>
</dbReference>
<dbReference type="InterPro" id="IPR036697">
    <property type="entry name" value="Hemocyanin_N_sf"/>
</dbReference>
<dbReference type="Gene3D" id="2.60.40.1520">
    <property type="entry name" value="Hemocyanin, C-terminal domain"/>
    <property type="match status" value="1"/>
</dbReference>
<dbReference type="PANTHER" id="PTHR11511:SF5">
    <property type="entry name" value="FAT-BODY PROTEIN 1-RELATED"/>
    <property type="match status" value="1"/>
</dbReference>
<feature type="signal peptide" evidence="3">
    <location>
        <begin position="1"/>
        <end position="16"/>
    </location>
</feature>